<keyword evidence="4" id="KW-1185">Reference proteome</keyword>
<accession>A0ABP0CB60</accession>
<feature type="compositionally biased region" description="Basic residues" evidence="1">
    <location>
        <begin position="69"/>
        <end position="86"/>
    </location>
</feature>
<evidence type="ECO:0000259" key="2">
    <source>
        <dbReference type="PROSITE" id="PS50006"/>
    </source>
</evidence>
<sequence length="354" mass="40672">MGSDGSDREAPRRRRTDEKRDEKRDGERHRDRRRDRRDEDRGDRRSDKRGDDNYERRSRGDDRDDRDRHGRHGRDRRDHDRRRSRSRSPDSRKRQRRDDSQERDHSARRERRRHSRDGRDGRDGRDDPADRDDNDDRRRQRRKDDAIGGGGGSSSGEGKEKRAIQSARQSGPLPDQEASFAMAEGGEPPKPPKEQPNWGTTGALAAASNAVAQADGSSITLKYHEPPEARKPSPRDQWKLFVFKEGAIIDTIDLGARSCWLAGRDEAVVDLLAAHPSISKQHAVLQFRYVEKRNEFGDRIGRVKPYLLDLASANGTKLNHDEVATQRYVELQDKDLVQFGHSAREYVLVLAPRA</sequence>
<feature type="region of interest" description="Disordered" evidence="1">
    <location>
        <begin position="1"/>
        <end position="200"/>
    </location>
</feature>
<feature type="compositionally biased region" description="Basic and acidic residues" evidence="1">
    <location>
        <begin position="1"/>
        <end position="29"/>
    </location>
</feature>
<feature type="domain" description="FHA" evidence="2">
    <location>
        <begin position="260"/>
        <end position="323"/>
    </location>
</feature>
<feature type="compositionally biased region" description="Basic and acidic residues" evidence="1">
    <location>
        <begin position="134"/>
        <end position="146"/>
    </location>
</feature>
<dbReference type="PROSITE" id="PS50006">
    <property type="entry name" value="FHA_DOMAIN"/>
    <property type="match status" value="1"/>
</dbReference>
<reference evidence="3 4" key="1">
    <citation type="submission" date="2024-01" db="EMBL/GenBank/DDBJ databases">
        <authorList>
            <person name="Allen C."/>
            <person name="Tagirdzhanova G."/>
        </authorList>
    </citation>
    <scope>NUCLEOTIDE SEQUENCE [LARGE SCALE GENOMIC DNA]</scope>
</reference>
<dbReference type="EMBL" id="CAWUHB010000043">
    <property type="protein sequence ID" value="CAK7228381.1"/>
    <property type="molecule type" value="Genomic_DNA"/>
</dbReference>
<evidence type="ECO:0000313" key="4">
    <source>
        <dbReference type="Proteomes" id="UP001642405"/>
    </source>
</evidence>
<dbReference type="InterPro" id="IPR000253">
    <property type="entry name" value="FHA_dom"/>
</dbReference>
<feature type="compositionally biased region" description="Basic and acidic residues" evidence="1">
    <location>
        <begin position="117"/>
        <end position="128"/>
    </location>
</feature>
<dbReference type="SMART" id="SM00240">
    <property type="entry name" value="FHA"/>
    <property type="match status" value="1"/>
</dbReference>
<dbReference type="Gene3D" id="2.60.200.20">
    <property type="match status" value="1"/>
</dbReference>
<dbReference type="Proteomes" id="UP001642405">
    <property type="component" value="Unassembled WGS sequence"/>
</dbReference>
<evidence type="ECO:0000256" key="1">
    <source>
        <dbReference type="SAM" id="MobiDB-lite"/>
    </source>
</evidence>
<organism evidence="3 4">
    <name type="scientific">Sporothrix curviconia</name>
    <dbReference type="NCBI Taxonomy" id="1260050"/>
    <lineage>
        <taxon>Eukaryota</taxon>
        <taxon>Fungi</taxon>
        <taxon>Dikarya</taxon>
        <taxon>Ascomycota</taxon>
        <taxon>Pezizomycotina</taxon>
        <taxon>Sordariomycetes</taxon>
        <taxon>Sordariomycetidae</taxon>
        <taxon>Ophiostomatales</taxon>
        <taxon>Ophiostomataceae</taxon>
        <taxon>Sporothrix</taxon>
    </lineage>
</organism>
<gene>
    <name evidence="3" type="ORF">SCUCBS95973_006862</name>
</gene>
<dbReference type="Pfam" id="PF00498">
    <property type="entry name" value="FHA"/>
    <property type="match status" value="1"/>
</dbReference>
<feature type="compositionally biased region" description="Basic and acidic residues" evidence="1">
    <location>
        <begin position="87"/>
        <end position="107"/>
    </location>
</feature>
<name>A0ABP0CB60_9PEZI</name>
<dbReference type="SUPFAM" id="SSF49879">
    <property type="entry name" value="SMAD/FHA domain"/>
    <property type="match status" value="1"/>
</dbReference>
<evidence type="ECO:0000313" key="3">
    <source>
        <dbReference type="EMBL" id="CAK7228381.1"/>
    </source>
</evidence>
<dbReference type="CDD" id="cd22676">
    <property type="entry name" value="FHA_SNIP1_DDL-like"/>
    <property type="match status" value="1"/>
</dbReference>
<protein>
    <recommendedName>
        <fullName evidence="2">FHA domain-containing protein</fullName>
    </recommendedName>
</protein>
<dbReference type="InterPro" id="IPR008984">
    <property type="entry name" value="SMAD_FHA_dom_sf"/>
</dbReference>
<proteinExistence type="predicted"/>
<dbReference type="PANTHER" id="PTHR23308">
    <property type="entry name" value="NUCLEAR INHIBITOR OF PROTEIN PHOSPHATASE-1"/>
    <property type="match status" value="1"/>
</dbReference>
<feature type="compositionally biased region" description="Basic and acidic residues" evidence="1">
    <location>
        <begin position="36"/>
        <end position="68"/>
    </location>
</feature>
<dbReference type="InterPro" id="IPR050923">
    <property type="entry name" value="Cell_Proc_Reg/RNA_Proc"/>
</dbReference>
<comment type="caution">
    <text evidence="3">The sequence shown here is derived from an EMBL/GenBank/DDBJ whole genome shotgun (WGS) entry which is preliminary data.</text>
</comment>